<proteinExistence type="inferred from homology"/>
<evidence type="ECO:0000256" key="4">
    <source>
        <dbReference type="ARBA" id="ARBA00022840"/>
    </source>
</evidence>
<evidence type="ECO:0000256" key="2">
    <source>
        <dbReference type="ARBA" id="ARBA00022741"/>
    </source>
</evidence>
<dbReference type="Gene3D" id="6.10.140.430">
    <property type="match status" value="1"/>
</dbReference>
<evidence type="ECO:0000313" key="11">
    <source>
        <dbReference type="EMBL" id="WWX25494.1"/>
    </source>
</evidence>
<dbReference type="InterPro" id="IPR017261">
    <property type="entry name" value="DNA_mismatch_repair_MutS/MSH"/>
</dbReference>
<dbReference type="InterPro" id="IPR005748">
    <property type="entry name" value="DNA_mismatch_repair_MutS"/>
</dbReference>
<dbReference type="InterPro" id="IPR000432">
    <property type="entry name" value="DNA_mismatch_repair_MutS_C"/>
</dbReference>
<evidence type="ECO:0000256" key="3">
    <source>
        <dbReference type="ARBA" id="ARBA00022763"/>
    </source>
</evidence>
<dbReference type="InterPro" id="IPR036187">
    <property type="entry name" value="DNA_mismatch_repair_MutS_sf"/>
</dbReference>
<dbReference type="PANTHER" id="PTHR11361">
    <property type="entry name" value="DNA MISMATCH REPAIR PROTEIN MUTS FAMILY MEMBER"/>
    <property type="match status" value="1"/>
</dbReference>
<dbReference type="PROSITE" id="PS00486">
    <property type="entry name" value="DNA_MISMATCH_REPAIR_2"/>
    <property type="match status" value="1"/>
</dbReference>
<protein>
    <recommendedName>
        <fullName evidence="7 8">DNA mismatch repair protein MutS</fullName>
    </recommendedName>
</protein>
<comment type="similarity">
    <text evidence="1 7 9">Belongs to the DNA mismatch repair MutS family.</text>
</comment>
<dbReference type="CDD" id="cd03284">
    <property type="entry name" value="ABC_MutS1"/>
    <property type="match status" value="1"/>
</dbReference>
<dbReference type="InterPro" id="IPR007860">
    <property type="entry name" value="DNA_mmatch_repair_MutS_con_dom"/>
</dbReference>
<dbReference type="Pfam" id="PF05192">
    <property type="entry name" value="MutS_III"/>
    <property type="match status" value="1"/>
</dbReference>
<dbReference type="SUPFAM" id="SSF55271">
    <property type="entry name" value="DNA repair protein MutS, domain I"/>
    <property type="match status" value="1"/>
</dbReference>
<dbReference type="SUPFAM" id="SSF48334">
    <property type="entry name" value="DNA repair protein MutS, domain III"/>
    <property type="match status" value="1"/>
</dbReference>
<dbReference type="InterPro" id="IPR007696">
    <property type="entry name" value="DNA_mismatch_repair_MutS_core"/>
</dbReference>
<reference evidence="11 12" key="1">
    <citation type="submission" date="2024-03" db="EMBL/GenBank/DDBJ databases">
        <title>A Dehalogenimonas Isolated from Estuarine Sediments Dihaloeliminates Chlorinated Alkanes.</title>
        <authorList>
            <person name="Yang Y."/>
            <person name="Wang H."/>
        </authorList>
    </citation>
    <scope>NUCLEOTIDE SEQUENCE [LARGE SCALE GENOMIC DNA]</scope>
    <source>
        <strain evidence="11 12">W</strain>
    </source>
</reference>
<keyword evidence="6 7" id="KW-0234">DNA repair</keyword>
<dbReference type="Proteomes" id="UP001375370">
    <property type="component" value="Chromosome"/>
</dbReference>
<evidence type="ECO:0000259" key="10">
    <source>
        <dbReference type="PROSITE" id="PS00486"/>
    </source>
</evidence>
<feature type="domain" description="DNA mismatch repair proteins mutS family" evidence="10">
    <location>
        <begin position="684"/>
        <end position="700"/>
    </location>
</feature>
<dbReference type="InterPro" id="IPR007861">
    <property type="entry name" value="DNA_mismatch_repair_MutS_clamp"/>
</dbReference>
<dbReference type="InterPro" id="IPR045076">
    <property type="entry name" value="MutS"/>
</dbReference>
<organism evidence="11 12">
    <name type="scientific">Candidatus Dehalogenimonas loeffleri</name>
    <dbReference type="NCBI Taxonomy" id="3127115"/>
    <lineage>
        <taxon>Bacteria</taxon>
        <taxon>Bacillati</taxon>
        <taxon>Chloroflexota</taxon>
        <taxon>Dehalococcoidia</taxon>
        <taxon>Dehalococcoidales</taxon>
        <taxon>Dehalococcoidaceae</taxon>
        <taxon>Dehalogenimonas</taxon>
    </lineage>
</organism>
<dbReference type="Gene3D" id="1.10.1420.10">
    <property type="match status" value="2"/>
</dbReference>
<dbReference type="SMART" id="SM00534">
    <property type="entry name" value="MUTSac"/>
    <property type="match status" value="1"/>
</dbReference>
<evidence type="ECO:0000256" key="5">
    <source>
        <dbReference type="ARBA" id="ARBA00023125"/>
    </source>
</evidence>
<dbReference type="NCBIfam" id="TIGR01070">
    <property type="entry name" value="mutS1"/>
    <property type="match status" value="1"/>
</dbReference>
<dbReference type="Gene3D" id="3.30.420.110">
    <property type="entry name" value="MutS, connector domain"/>
    <property type="match status" value="1"/>
</dbReference>
<dbReference type="Gene3D" id="3.40.50.300">
    <property type="entry name" value="P-loop containing nucleotide triphosphate hydrolases"/>
    <property type="match status" value="1"/>
</dbReference>
<keyword evidence="4 7" id="KW-0067">ATP-binding</keyword>
<dbReference type="InterPro" id="IPR007695">
    <property type="entry name" value="DNA_mismatch_repair_MutS-lik_N"/>
</dbReference>
<dbReference type="EMBL" id="CP146612">
    <property type="protein sequence ID" value="WWX25494.1"/>
    <property type="molecule type" value="Genomic_DNA"/>
</dbReference>
<dbReference type="Pfam" id="PF05188">
    <property type="entry name" value="MutS_II"/>
    <property type="match status" value="1"/>
</dbReference>
<dbReference type="SUPFAM" id="SSF53150">
    <property type="entry name" value="DNA repair protein MutS, domain II"/>
    <property type="match status" value="1"/>
</dbReference>
<dbReference type="RefSeq" id="WP_338737700.1">
    <property type="nucleotide sequence ID" value="NZ_CP146612.1"/>
</dbReference>
<dbReference type="PIRSF" id="PIRSF037677">
    <property type="entry name" value="DNA_mis_repair_Msh6"/>
    <property type="match status" value="1"/>
</dbReference>
<dbReference type="NCBIfam" id="NF003810">
    <property type="entry name" value="PRK05399.1"/>
    <property type="match status" value="1"/>
</dbReference>
<dbReference type="InterPro" id="IPR016151">
    <property type="entry name" value="DNA_mismatch_repair_MutS_N"/>
</dbReference>
<gene>
    <name evidence="7 11" type="primary">mutS</name>
    <name evidence="11" type="ORF">V8247_00560</name>
</gene>
<sequence>MSQSSLTPLRAQYLSIKKRYPEAIVFFRLGDFYETFDTDAEITARELEIVLTGREMGKGVKVPMAGIPYHAVDNYLARLISRGHKVAICEQTTRPDDNKGLMEREVVRLVTPGTVVEPGLLDGRRNNYLTAVAPGDSEAGIAFIDISTGEFAAAQMPLARIESELERLRPAEIILPQDSLFQPIFKTPLTRADARDFEPESAAELLKETFSVNTLEGYGVAALPLATAAAGAVISYLRETHQGAVNGISHLSAYSVSDYMALDENTVVNLEIFQNATTRNTAGSLLGILDVTRTPMGARLLRRWLGQPLLSIPSIRERQDAVDWLFSQHQVLAELERWLKSFTDLERLANRVRAGSALPREIIALKRSLEAAPELGRALNDKSVAELKANLKEHTDLIALIEQGLEAEPSGTVGEGGTIRAGFSAELDELRDMATGAKGYITRLETEERAATGIKNLKVGYNQVFGYYLEVSAANLAQVPERFIRKQTLANAERYITPELKEYEAQILSSRERLADMETAIYRRILGQITEFHQSLLALADAVARLDTLTAFASVAAANSYVKPAITDSSDLLVVGGRHPVVEAGLPPGQFIANDSTLSVDKGLLVILTGPNMAGKSTYLKQTALIVLMAQIGCFVPAAAAEIGLCDRIFTRIGAHEDLAAGKSTFMVEMVETANILTNATGKSLLILDEIGRGTSTYDGLAIARAVVEYIHTHLHARTLFATHYHELVAMANHLPGIRNFNVAVSEDRGEVVFLHHIVPGGVDKSYGIHVAKLAGLPKPVIKRANEVLLELESLKTGAQPARSKQAPPQLSLFQPPQPRVAVELAKLDVDALTPRQALEKLYELKDIVE</sequence>
<dbReference type="PANTHER" id="PTHR11361:SF34">
    <property type="entry name" value="DNA MISMATCH REPAIR PROTEIN MSH1, MITOCHONDRIAL"/>
    <property type="match status" value="1"/>
</dbReference>
<accession>A0ABZ2J3L3</accession>
<evidence type="ECO:0000256" key="6">
    <source>
        <dbReference type="ARBA" id="ARBA00023204"/>
    </source>
</evidence>
<dbReference type="Pfam" id="PF01624">
    <property type="entry name" value="MutS_I"/>
    <property type="match status" value="1"/>
</dbReference>
<dbReference type="Pfam" id="PF05190">
    <property type="entry name" value="MutS_IV"/>
    <property type="match status" value="1"/>
</dbReference>
<dbReference type="Pfam" id="PF00488">
    <property type="entry name" value="MutS_V"/>
    <property type="match status" value="1"/>
</dbReference>
<evidence type="ECO:0000256" key="1">
    <source>
        <dbReference type="ARBA" id="ARBA00006271"/>
    </source>
</evidence>
<keyword evidence="12" id="KW-1185">Reference proteome</keyword>
<dbReference type="SMART" id="SM00533">
    <property type="entry name" value="MUTSd"/>
    <property type="match status" value="1"/>
</dbReference>
<dbReference type="InterPro" id="IPR036678">
    <property type="entry name" value="MutS_con_dom_sf"/>
</dbReference>
<keyword evidence="2 7" id="KW-0547">Nucleotide-binding</keyword>
<name>A0ABZ2J3L3_9CHLR</name>
<dbReference type="SUPFAM" id="SSF52540">
    <property type="entry name" value="P-loop containing nucleoside triphosphate hydrolases"/>
    <property type="match status" value="1"/>
</dbReference>
<dbReference type="HAMAP" id="MF_00096">
    <property type="entry name" value="MutS"/>
    <property type="match status" value="1"/>
</dbReference>
<evidence type="ECO:0000256" key="9">
    <source>
        <dbReference type="RuleBase" id="RU003756"/>
    </source>
</evidence>
<comment type="function">
    <text evidence="7">This protein is involved in the repair of mismatches in DNA. It is possible that it carries out the mismatch recognition step. This protein has a weak ATPase activity.</text>
</comment>
<keyword evidence="3 7" id="KW-0227">DNA damage</keyword>
<dbReference type="Gene3D" id="3.40.1170.10">
    <property type="entry name" value="DNA repair protein MutS, domain I"/>
    <property type="match status" value="1"/>
</dbReference>
<evidence type="ECO:0000256" key="7">
    <source>
        <dbReference type="HAMAP-Rule" id="MF_00096"/>
    </source>
</evidence>
<dbReference type="InterPro" id="IPR027417">
    <property type="entry name" value="P-loop_NTPase"/>
</dbReference>
<feature type="binding site" evidence="7">
    <location>
        <begin position="610"/>
        <end position="617"/>
    </location>
    <ligand>
        <name>ATP</name>
        <dbReference type="ChEBI" id="CHEBI:30616"/>
    </ligand>
</feature>
<keyword evidence="5 7" id="KW-0238">DNA-binding</keyword>
<evidence type="ECO:0000256" key="8">
    <source>
        <dbReference type="NCBIfam" id="TIGR01070"/>
    </source>
</evidence>
<evidence type="ECO:0000313" key="12">
    <source>
        <dbReference type="Proteomes" id="UP001375370"/>
    </source>
</evidence>